<feature type="transmembrane region" description="Helical" evidence="7">
    <location>
        <begin position="368"/>
        <end position="388"/>
    </location>
</feature>
<feature type="transmembrane region" description="Helical" evidence="7">
    <location>
        <begin position="192"/>
        <end position="212"/>
    </location>
</feature>
<evidence type="ECO:0000259" key="8">
    <source>
        <dbReference type="PROSITE" id="PS50850"/>
    </source>
</evidence>
<dbReference type="Pfam" id="PF07690">
    <property type="entry name" value="MFS_1"/>
    <property type="match status" value="1"/>
</dbReference>
<feature type="transmembrane region" description="Helical" evidence="7">
    <location>
        <begin position="123"/>
        <end position="143"/>
    </location>
</feature>
<dbReference type="PROSITE" id="PS50850">
    <property type="entry name" value="MFS"/>
    <property type="match status" value="1"/>
</dbReference>
<name>A0A1E3I9M8_9TREE</name>
<feature type="transmembrane region" description="Helical" evidence="7">
    <location>
        <begin position="465"/>
        <end position="487"/>
    </location>
</feature>
<feature type="transmembrane region" description="Helical" evidence="7">
    <location>
        <begin position="400"/>
        <end position="418"/>
    </location>
</feature>
<dbReference type="OrthoDB" id="440755at2759"/>
<dbReference type="SUPFAM" id="SSF103473">
    <property type="entry name" value="MFS general substrate transporter"/>
    <property type="match status" value="1"/>
</dbReference>
<dbReference type="GO" id="GO:0022857">
    <property type="term" value="F:transmembrane transporter activity"/>
    <property type="evidence" value="ECO:0007669"/>
    <property type="project" value="InterPro"/>
</dbReference>
<keyword evidence="5 7" id="KW-0472">Membrane</keyword>
<keyword evidence="3 7" id="KW-0812">Transmembrane</keyword>
<keyword evidence="4 7" id="KW-1133">Transmembrane helix</keyword>
<feature type="transmembrane region" description="Helical" evidence="7">
    <location>
        <begin position="327"/>
        <end position="348"/>
    </location>
</feature>
<reference evidence="9 10" key="1">
    <citation type="submission" date="2016-06" db="EMBL/GenBank/DDBJ databases">
        <title>Evolution of pathogenesis and genome organization in the Tremellales.</title>
        <authorList>
            <person name="Cuomo C."/>
            <person name="Litvintseva A."/>
            <person name="Heitman J."/>
            <person name="Chen Y."/>
            <person name="Sun S."/>
            <person name="Springer D."/>
            <person name="Dromer F."/>
            <person name="Young S."/>
            <person name="Zeng Q."/>
            <person name="Chapman S."/>
            <person name="Gujja S."/>
            <person name="Saif S."/>
            <person name="Birren B."/>
        </authorList>
    </citation>
    <scope>NUCLEOTIDE SEQUENCE [LARGE SCALE GENOMIC DNA]</scope>
    <source>
        <strain evidence="9 10">CBS 7118</strain>
    </source>
</reference>
<evidence type="ECO:0000256" key="7">
    <source>
        <dbReference type="SAM" id="Phobius"/>
    </source>
</evidence>
<feature type="region of interest" description="Disordered" evidence="6">
    <location>
        <begin position="27"/>
        <end position="51"/>
    </location>
</feature>
<gene>
    <name evidence="9" type="ORF">L198_07601</name>
</gene>
<feature type="transmembrane region" description="Helical" evidence="7">
    <location>
        <begin position="218"/>
        <end position="242"/>
    </location>
</feature>
<proteinExistence type="predicted"/>
<dbReference type="InterPro" id="IPR020846">
    <property type="entry name" value="MFS_dom"/>
</dbReference>
<evidence type="ECO:0000313" key="9">
    <source>
        <dbReference type="EMBL" id="ODN85277.1"/>
    </source>
</evidence>
<dbReference type="EMBL" id="AWGH01000037">
    <property type="protein sequence ID" value="ODN85277.1"/>
    <property type="molecule type" value="Genomic_DNA"/>
</dbReference>
<keyword evidence="10" id="KW-1185">Reference proteome</keyword>
<feature type="transmembrane region" description="Helical" evidence="7">
    <location>
        <begin position="430"/>
        <end position="453"/>
    </location>
</feature>
<feature type="transmembrane region" description="Helical" evidence="7">
    <location>
        <begin position="155"/>
        <end position="180"/>
    </location>
</feature>
<feature type="compositionally biased region" description="Polar residues" evidence="6">
    <location>
        <begin position="30"/>
        <end position="48"/>
    </location>
</feature>
<dbReference type="Gene3D" id="1.20.1250.20">
    <property type="entry name" value="MFS general substrate transporter like domains"/>
    <property type="match status" value="1"/>
</dbReference>
<feature type="region of interest" description="Disordered" evidence="6">
    <location>
        <begin position="527"/>
        <end position="567"/>
    </location>
</feature>
<evidence type="ECO:0000256" key="4">
    <source>
        <dbReference type="ARBA" id="ARBA00022989"/>
    </source>
</evidence>
<feature type="transmembrane region" description="Helical" evidence="7">
    <location>
        <begin position="98"/>
        <end position="116"/>
    </location>
</feature>
<feature type="domain" description="Major facilitator superfamily (MFS) profile" evidence="8">
    <location>
        <begin position="63"/>
        <end position="527"/>
    </location>
</feature>
<protein>
    <submittedName>
        <fullName evidence="9">Efflux protein EncT</fullName>
    </submittedName>
</protein>
<evidence type="ECO:0000256" key="6">
    <source>
        <dbReference type="SAM" id="MobiDB-lite"/>
    </source>
</evidence>
<feature type="transmembrane region" description="Helical" evidence="7">
    <location>
        <begin position="62"/>
        <end position="86"/>
    </location>
</feature>
<evidence type="ECO:0000313" key="10">
    <source>
        <dbReference type="Proteomes" id="UP000094819"/>
    </source>
</evidence>
<dbReference type="GO" id="GO:0016020">
    <property type="term" value="C:membrane"/>
    <property type="evidence" value="ECO:0007669"/>
    <property type="project" value="UniProtKB-SubCell"/>
</dbReference>
<dbReference type="GeneID" id="30196812"/>
<evidence type="ECO:0000256" key="3">
    <source>
        <dbReference type="ARBA" id="ARBA00022692"/>
    </source>
</evidence>
<dbReference type="Proteomes" id="UP000094819">
    <property type="component" value="Unassembled WGS sequence"/>
</dbReference>
<accession>A0A1E3I9M8</accession>
<dbReference type="PANTHER" id="PTHR42718:SF9">
    <property type="entry name" value="MAJOR FACILITATOR SUPERFAMILY MULTIDRUG TRANSPORTER MFSC"/>
    <property type="match status" value="1"/>
</dbReference>
<evidence type="ECO:0000256" key="2">
    <source>
        <dbReference type="ARBA" id="ARBA00022448"/>
    </source>
</evidence>
<feature type="transmembrane region" description="Helical" evidence="7">
    <location>
        <begin position="499"/>
        <end position="520"/>
    </location>
</feature>
<feature type="transmembrane region" description="Helical" evidence="7">
    <location>
        <begin position="263"/>
        <end position="282"/>
    </location>
</feature>
<evidence type="ECO:0000256" key="1">
    <source>
        <dbReference type="ARBA" id="ARBA00004141"/>
    </source>
</evidence>
<dbReference type="RefSeq" id="XP_019028449.1">
    <property type="nucleotide sequence ID" value="XM_019179592.1"/>
</dbReference>
<keyword evidence="2" id="KW-0813">Transport</keyword>
<sequence length="567" mass="61227">MPSSLKTPELRQSRSLVSLKSSPASLSLSNVAGDNTNNTTQANESPDTQHPLAQLSPLKKSVLLFIFGLADFLDIANVSGVAVAVADITTDISLHSSQGIWIITSYSIGFSAFLLLSGRLADLFPAGIVFEVGFALLGVLSLVTSFVTSNKYGFLILRGLAGIAGSLSIPSAYHLVIHMYPETKEQASKLSLLGLAAGLGNVFGLVLAGLCMRASYKWFFRLIAILCLLSTAVAIWLLPFSFSSTYSKEKKEGKESIPRWRMLDVPGVVLMMGFLTCFILSLTQGPIYGWGAVSFIVPFVICWPCVVGFFFWVEAKISQKTAILPNSVWNITNSIIASLAVLIPMGFWGTSQLMYANYWQTTYGWSPLHVAVACLPQGVMTLIIGGMVPIVPAIIEKPRWSIPIGSILIVIAEVLQLKSEGGHGTDYWRFIFPAFVLGSAGGMIVIFGSQINLVQMCPPEMGGVAAAWISVLFQVGGALTLAVMSGLESTNPSTFMQSGAKVCYFIIGYTIVLAGIYVGFYKTPKSLEDEHKEARERIRKRDGDGGGDDRESGVVPDGKRGREEEKV</sequence>
<organism evidence="9 10">
    <name type="scientific">Cryptococcus wingfieldii CBS 7118</name>
    <dbReference type="NCBI Taxonomy" id="1295528"/>
    <lineage>
        <taxon>Eukaryota</taxon>
        <taxon>Fungi</taxon>
        <taxon>Dikarya</taxon>
        <taxon>Basidiomycota</taxon>
        <taxon>Agaricomycotina</taxon>
        <taxon>Tremellomycetes</taxon>
        <taxon>Tremellales</taxon>
        <taxon>Cryptococcaceae</taxon>
        <taxon>Cryptococcus</taxon>
    </lineage>
</organism>
<dbReference type="InterPro" id="IPR036259">
    <property type="entry name" value="MFS_trans_sf"/>
</dbReference>
<dbReference type="AlphaFoldDB" id="A0A1E3I9M8"/>
<feature type="transmembrane region" description="Helical" evidence="7">
    <location>
        <begin position="288"/>
        <end position="315"/>
    </location>
</feature>
<comment type="subcellular location">
    <subcellularLocation>
        <location evidence="1">Membrane</location>
        <topology evidence="1">Multi-pass membrane protein</topology>
    </subcellularLocation>
</comment>
<evidence type="ECO:0000256" key="5">
    <source>
        <dbReference type="ARBA" id="ARBA00023136"/>
    </source>
</evidence>
<comment type="caution">
    <text evidence="9">The sequence shown here is derived from an EMBL/GenBank/DDBJ whole genome shotgun (WGS) entry which is preliminary data.</text>
</comment>
<dbReference type="PANTHER" id="PTHR42718">
    <property type="entry name" value="MAJOR FACILITATOR SUPERFAMILY MULTIDRUG TRANSPORTER MFSC"/>
    <property type="match status" value="1"/>
</dbReference>
<dbReference type="InterPro" id="IPR011701">
    <property type="entry name" value="MFS"/>
</dbReference>